<keyword evidence="3" id="KW-1185">Reference proteome</keyword>
<comment type="caution">
    <text evidence="2">The sequence shown here is derived from an EMBL/GenBank/DDBJ whole genome shotgun (WGS) entry which is preliminary data.</text>
</comment>
<proteinExistence type="predicted"/>
<dbReference type="EMBL" id="JASXSZ010000002">
    <property type="protein sequence ID" value="MDL9979541.1"/>
    <property type="molecule type" value="Genomic_DNA"/>
</dbReference>
<dbReference type="Pfam" id="PF14224">
    <property type="entry name" value="DUF4331"/>
    <property type="match status" value="2"/>
</dbReference>
<dbReference type="InterPro" id="IPR025566">
    <property type="entry name" value="DUF4331"/>
</dbReference>
<feature type="region of interest" description="Disordered" evidence="1">
    <location>
        <begin position="349"/>
        <end position="382"/>
    </location>
</feature>
<organism evidence="2 3">
    <name type="scientific">Microbacterium candidum</name>
    <dbReference type="NCBI Taxonomy" id="3041922"/>
    <lineage>
        <taxon>Bacteria</taxon>
        <taxon>Bacillati</taxon>
        <taxon>Actinomycetota</taxon>
        <taxon>Actinomycetes</taxon>
        <taxon>Micrococcales</taxon>
        <taxon>Microbacteriaceae</taxon>
        <taxon>Microbacterium</taxon>
    </lineage>
</organism>
<evidence type="ECO:0000256" key="1">
    <source>
        <dbReference type="SAM" id="MobiDB-lite"/>
    </source>
</evidence>
<dbReference type="RefSeq" id="WP_286288437.1">
    <property type="nucleotide sequence ID" value="NZ_JASXSZ010000002.1"/>
</dbReference>
<gene>
    <name evidence="2" type="ORF">QSV35_09345</name>
</gene>
<reference evidence="2 3" key="1">
    <citation type="submission" date="2023-06" db="EMBL/GenBank/DDBJ databases">
        <title>Microbacterium sp. nov., isolated from a waste landfill.</title>
        <authorList>
            <person name="Wen W."/>
        </authorList>
    </citation>
    <scope>NUCLEOTIDE SEQUENCE [LARGE SCALE GENOMIC DNA]</scope>
    <source>
        <strain evidence="2 3">ASV49</strain>
    </source>
</reference>
<evidence type="ECO:0000313" key="2">
    <source>
        <dbReference type="EMBL" id="MDL9979541.1"/>
    </source>
</evidence>
<sequence>MSDHISGPRALANPIADITDLYAFPSPERPGNLVLVLNTLPFAKVTDAFSEGLIYRLRVREAIATGGAAPFAPAHAHDHDHDGGHEYRFDIVFDPAVRAEDGTFTQGGSVRTPSGDTVAFQVGDESGIETNGIRVFAGARWDPFILDAPAALKTVSTGQLAFTDPGSIFMDGKNVLGITLEIDAALLGGHTLLAVIGETQTRGVFNVRIERTGRPEVKNLLLAPKQFDQLNRDIEIRDIYNMEDAFHEEEGYGNAYRARLNANLAFWDGLDGKVDWPLVDGVHPLTELVLADFLVVDIAKPYQEHGSFLEIELAAVHGRAHETCGGRALNDDMMDTWFTTFITGGNGPAIRDGVDASSRPSSQTFPYLAAPNPNPPEKPEHH</sequence>
<name>A0ABT7MYM3_9MICO</name>
<accession>A0ABT7MYM3</accession>
<protein>
    <submittedName>
        <fullName evidence="2">DUF4331 family protein</fullName>
    </submittedName>
</protein>
<dbReference type="Proteomes" id="UP001235064">
    <property type="component" value="Unassembled WGS sequence"/>
</dbReference>
<evidence type="ECO:0000313" key="3">
    <source>
        <dbReference type="Proteomes" id="UP001235064"/>
    </source>
</evidence>